<dbReference type="EMBL" id="MGGD01000028">
    <property type="protein sequence ID" value="OGM20663.1"/>
    <property type="molecule type" value="Genomic_DNA"/>
</dbReference>
<accession>A0A1F7Y040</accession>
<evidence type="ECO:0000313" key="2">
    <source>
        <dbReference type="Proteomes" id="UP000176741"/>
    </source>
</evidence>
<evidence type="ECO:0000313" key="1">
    <source>
        <dbReference type="EMBL" id="OGM20663.1"/>
    </source>
</evidence>
<dbReference type="AlphaFoldDB" id="A0A1F7Y040"/>
<reference evidence="1 2" key="1">
    <citation type="journal article" date="2016" name="Nat. Commun.">
        <title>Thousands of microbial genomes shed light on interconnected biogeochemical processes in an aquifer system.</title>
        <authorList>
            <person name="Anantharaman K."/>
            <person name="Brown C.T."/>
            <person name="Hug L.A."/>
            <person name="Sharon I."/>
            <person name="Castelle C.J."/>
            <person name="Probst A.J."/>
            <person name="Thomas B.C."/>
            <person name="Singh A."/>
            <person name="Wilkins M.J."/>
            <person name="Karaoz U."/>
            <person name="Brodie E.L."/>
            <person name="Williams K.H."/>
            <person name="Hubbard S.S."/>
            <person name="Banfield J.F."/>
        </authorList>
    </citation>
    <scope>NUCLEOTIDE SEQUENCE [LARGE SCALE GENOMIC DNA]</scope>
</reference>
<organism evidence="1 2">
    <name type="scientific">Candidatus Woesebacteria bacterium RIFCSPHIGHO2_01_FULL_38_26b</name>
    <dbReference type="NCBI Taxonomy" id="1802491"/>
    <lineage>
        <taxon>Bacteria</taxon>
        <taxon>Candidatus Woeseibacteriota</taxon>
    </lineage>
</organism>
<name>A0A1F7Y040_9BACT</name>
<comment type="caution">
    <text evidence="1">The sequence shown here is derived from an EMBL/GenBank/DDBJ whole genome shotgun (WGS) entry which is preliminary data.</text>
</comment>
<sequence length="106" mass="12035">MKVMKAKIIFNISFFGWEPGVSWGSNGSFGSARNMEDALQYAHEFANFTDPQPEDFVPVSYESVVLEGKVVYELRAEIDGVLKCGIEKEHNQMFKYLFKISEGKSL</sequence>
<protein>
    <submittedName>
        <fullName evidence="1">Uncharacterized protein</fullName>
    </submittedName>
</protein>
<dbReference type="Proteomes" id="UP000176741">
    <property type="component" value="Unassembled WGS sequence"/>
</dbReference>
<proteinExistence type="predicted"/>
<gene>
    <name evidence="1" type="ORF">A2771_02390</name>
</gene>